<dbReference type="CDD" id="cd16664">
    <property type="entry name" value="RING-Ubox_PUB"/>
    <property type="match status" value="1"/>
</dbReference>
<dbReference type="Gene3D" id="3.30.40.10">
    <property type="entry name" value="Zinc/RING finger domain, C3HC4 (zinc finger)"/>
    <property type="match status" value="1"/>
</dbReference>
<evidence type="ECO:0000313" key="7">
    <source>
        <dbReference type="EMBL" id="KAJ0976821.1"/>
    </source>
</evidence>
<evidence type="ECO:0000256" key="5">
    <source>
        <dbReference type="RuleBase" id="RU369093"/>
    </source>
</evidence>
<evidence type="ECO:0000313" key="8">
    <source>
        <dbReference type="Proteomes" id="UP001085076"/>
    </source>
</evidence>
<comment type="catalytic activity">
    <reaction evidence="1 5">
        <text>S-ubiquitinyl-[E2 ubiquitin-conjugating enzyme]-L-cysteine + [acceptor protein]-L-lysine = [E2 ubiquitin-conjugating enzyme]-L-cysteine + N(6)-ubiquitinyl-[acceptor protein]-L-lysine.</text>
        <dbReference type="EC" id="2.3.2.27"/>
    </reaction>
</comment>
<evidence type="ECO:0000256" key="1">
    <source>
        <dbReference type="ARBA" id="ARBA00000900"/>
    </source>
</evidence>
<comment type="pathway">
    <text evidence="2 5">Protein modification; protein ubiquitination.</text>
</comment>
<keyword evidence="3 5" id="KW-0808">Transferase</keyword>
<dbReference type="AlphaFoldDB" id="A0A9D5CNQ1"/>
<dbReference type="SMART" id="SM00504">
    <property type="entry name" value="Ubox"/>
    <property type="match status" value="1"/>
</dbReference>
<keyword evidence="8" id="KW-1185">Reference proteome</keyword>
<dbReference type="EC" id="2.3.2.27" evidence="5"/>
<dbReference type="InterPro" id="IPR045210">
    <property type="entry name" value="RING-Ubox_PUB"/>
</dbReference>
<feature type="domain" description="U-box" evidence="6">
    <location>
        <begin position="2"/>
        <end position="76"/>
    </location>
</feature>
<evidence type="ECO:0000259" key="6">
    <source>
        <dbReference type="PROSITE" id="PS51698"/>
    </source>
</evidence>
<comment type="caution">
    <text evidence="7">The sequence shown here is derived from an EMBL/GenBank/DDBJ whole genome shotgun (WGS) entry which is preliminary data.</text>
</comment>
<gene>
    <name evidence="7" type="ORF">J5N97_012295</name>
</gene>
<comment type="function">
    <text evidence="5">Functions as an E3 ubiquitin ligase.</text>
</comment>
<accession>A0A9D5CNQ1</accession>
<dbReference type="GO" id="GO:0016567">
    <property type="term" value="P:protein ubiquitination"/>
    <property type="evidence" value="ECO:0007669"/>
    <property type="project" value="UniProtKB-UniRule"/>
</dbReference>
<dbReference type="FunFam" id="3.30.40.10:FF:000442">
    <property type="entry name" value="RING-type E3 ubiquitin transferase"/>
    <property type="match status" value="1"/>
</dbReference>
<dbReference type="Pfam" id="PF25598">
    <property type="entry name" value="ARM_PUB"/>
    <property type="match status" value="1"/>
</dbReference>
<dbReference type="EMBL" id="JAGGNH010000003">
    <property type="protein sequence ID" value="KAJ0976821.1"/>
    <property type="molecule type" value="Genomic_DNA"/>
</dbReference>
<sequence length="395" mass="43601">MSIPHLFRCPISLDLFTDPVTLCTGQTYDRPSIERWLAGGNLTCPVTMQRLHDTALVPNHTLRHLINQWLLSDCQTRNENKSCNFPLATLKLNLQSPDTSLHAKIETLKKLRILSMESDTGQACLIQLGFFPLLLHLIMQIPHEFDDAFELAEVALDCILSLSPSAHLEYFNILKKDQNLVSLLFLLEQGNVRIKTSICCLMERITSSPVTLELCSVIGQSQRALQVLISLVTDANSQTSEAAVRALSSICSLEANRINMIKEGTMDSLVAYLSSSRRRNAPRALAIMEILLGMDEGKMTLIKNRNAVQVLVKMLFKVSSDHQGSEHAVSALLALCRESLGVQLEAVKAGALKQLLLLLQSQCSAKAKIKARALLKLLSCTIAEAPGVCHSYNAM</sequence>
<reference evidence="7" key="2">
    <citation type="journal article" date="2022" name="Hortic Res">
        <title>The genome of Dioscorea zingiberensis sheds light on the biosynthesis, origin and evolution of the medicinally important diosgenin saponins.</title>
        <authorList>
            <person name="Li Y."/>
            <person name="Tan C."/>
            <person name="Li Z."/>
            <person name="Guo J."/>
            <person name="Li S."/>
            <person name="Chen X."/>
            <person name="Wang C."/>
            <person name="Dai X."/>
            <person name="Yang H."/>
            <person name="Song W."/>
            <person name="Hou L."/>
            <person name="Xu J."/>
            <person name="Tong Z."/>
            <person name="Xu A."/>
            <person name="Yuan X."/>
            <person name="Wang W."/>
            <person name="Yang Q."/>
            <person name="Chen L."/>
            <person name="Sun Z."/>
            <person name="Wang K."/>
            <person name="Pan B."/>
            <person name="Chen J."/>
            <person name="Bao Y."/>
            <person name="Liu F."/>
            <person name="Qi X."/>
            <person name="Gang D.R."/>
            <person name="Wen J."/>
            <person name="Li J."/>
        </authorList>
    </citation>
    <scope>NUCLEOTIDE SEQUENCE</scope>
    <source>
        <strain evidence="7">Dzin_1.0</strain>
    </source>
</reference>
<dbReference type="PANTHER" id="PTHR22849">
    <property type="entry name" value="WDSAM1 PROTEIN"/>
    <property type="match status" value="1"/>
</dbReference>
<dbReference type="PANTHER" id="PTHR22849:SF103">
    <property type="entry name" value="U-BOX DOMAIN-CONTAINING PROTEIN"/>
    <property type="match status" value="1"/>
</dbReference>
<dbReference type="InterPro" id="IPR003613">
    <property type="entry name" value="Ubox_domain"/>
</dbReference>
<dbReference type="InterPro" id="IPR058678">
    <property type="entry name" value="ARM_PUB"/>
</dbReference>
<dbReference type="SUPFAM" id="SSF57850">
    <property type="entry name" value="RING/U-box"/>
    <property type="match status" value="1"/>
</dbReference>
<name>A0A9D5CNQ1_9LILI</name>
<dbReference type="OrthoDB" id="10064100at2759"/>
<reference evidence="7" key="1">
    <citation type="submission" date="2021-03" db="EMBL/GenBank/DDBJ databases">
        <authorList>
            <person name="Li Z."/>
            <person name="Yang C."/>
        </authorList>
    </citation>
    <scope>NUCLEOTIDE SEQUENCE</scope>
    <source>
        <strain evidence="7">Dzin_1.0</strain>
        <tissue evidence="7">Leaf</tissue>
    </source>
</reference>
<dbReference type="PROSITE" id="PS51698">
    <property type="entry name" value="U_BOX"/>
    <property type="match status" value="1"/>
</dbReference>
<dbReference type="Proteomes" id="UP001085076">
    <property type="component" value="Miscellaneous, Linkage group lg03"/>
</dbReference>
<dbReference type="InterPro" id="IPR011989">
    <property type="entry name" value="ARM-like"/>
</dbReference>
<dbReference type="InterPro" id="IPR013083">
    <property type="entry name" value="Znf_RING/FYVE/PHD"/>
</dbReference>
<proteinExistence type="predicted"/>
<dbReference type="InterPro" id="IPR016024">
    <property type="entry name" value="ARM-type_fold"/>
</dbReference>
<dbReference type="Pfam" id="PF04564">
    <property type="entry name" value="U-box"/>
    <property type="match status" value="1"/>
</dbReference>
<keyword evidence="4 5" id="KW-0833">Ubl conjugation pathway</keyword>
<protein>
    <recommendedName>
        <fullName evidence="5 6">U-box domain-containing protein</fullName>
        <ecNumber evidence="5">2.3.2.27</ecNumber>
    </recommendedName>
    <alternativeName>
        <fullName evidence="5">RING-type E3 ubiquitin transferase PUB</fullName>
    </alternativeName>
</protein>
<dbReference type="InterPro" id="IPR045185">
    <property type="entry name" value="PUB22/23/24-like"/>
</dbReference>
<evidence type="ECO:0000256" key="2">
    <source>
        <dbReference type="ARBA" id="ARBA00004906"/>
    </source>
</evidence>
<evidence type="ECO:0000256" key="3">
    <source>
        <dbReference type="ARBA" id="ARBA00022679"/>
    </source>
</evidence>
<evidence type="ECO:0000256" key="4">
    <source>
        <dbReference type="ARBA" id="ARBA00022786"/>
    </source>
</evidence>
<organism evidence="7 8">
    <name type="scientific">Dioscorea zingiberensis</name>
    <dbReference type="NCBI Taxonomy" id="325984"/>
    <lineage>
        <taxon>Eukaryota</taxon>
        <taxon>Viridiplantae</taxon>
        <taxon>Streptophyta</taxon>
        <taxon>Embryophyta</taxon>
        <taxon>Tracheophyta</taxon>
        <taxon>Spermatophyta</taxon>
        <taxon>Magnoliopsida</taxon>
        <taxon>Liliopsida</taxon>
        <taxon>Dioscoreales</taxon>
        <taxon>Dioscoreaceae</taxon>
        <taxon>Dioscorea</taxon>
    </lineage>
</organism>
<dbReference type="GO" id="GO:0061630">
    <property type="term" value="F:ubiquitin protein ligase activity"/>
    <property type="evidence" value="ECO:0007669"/>
    <property type="project" value="UniProtKB-UniRule"/>
</dbReference>
<dbReference type="SUPFAM" id="SSF48371">
    <property type="entry name" value="ARM repeat"/>
    <property type="match status" value="1"/>
</dbReference>
<dbReference type="Gene3D" id="1.25.10.10">
    <property type="entry name" value="Leucine-rich Repeat Variant"/>
    <property type="match status" value="2"/>
</dbReference>